<evidence type="ECO:0000256" key="1">
    <source>
        <dbReference type="SAM" id="MobiDB-lite"/>
    </source>
</evidence>
<dbReference type="GeneID" id="33938495"/>
<protein>
    <recommendedName>
        <fullName evidence="4">Formamidopyrimidine-DNA glycosylase</fullName>
    </recommendedName>
</protein>
<accession>A0A076LNG8</accession>
<sequence>MPQGMQGARRQADGDEEERAADGAVQGLLDLRYATCPACQRRIRARLHSVLSRCHTWCPFCRKNVPLCNGG</sequence>
<evidence type="ECO:0000313" key="2">
    <source>
        <dbReference type="EMBL" id="AIJ07229.1"/>
    </source>
</evidence>
<name>A0A076LNG8_9GAMM</name>
<reference evidence="2 3" key="1">
    <citation type="journal article" date="2012" name="PLoS ONE">
        <title>Edwardsiella comparative phylogenomics reveal the new intra/inter-species taxonomic relationships, virulence evolution and niche adaptation mechanisms.</title>
        <authorList>
            <person name="Yang M."/>
            <person name="Lv Y."/>
            <person name="Xiao J."/>
            <person name="Wu H."/>
            <person name="Zheng H."/>
            <person name="Liu Q."/>
            <person name="Zhang Y."/>
            <person name="Wang Q."/>
        </authorList>
    </citation>
    <scope>NUCLEOTIDE SEQUENCE [LARGE SCALE GENOMIC DNA]</scope>
    <source>
        <strain evidence="3">080813</strain>
    </source>
</reference>
<dbReference type="HOGENOM" id="CLU_195152_0_0_6"/>
<dbReference type="RefSeq" id="WP_034164152.1">
    <property type="nucleotide sequence ID" value="NZ_CP006664.1"/>
</dbReference>
<dbReference type="KEGG" id="ete:ETEE_0758"/>
<dbReference type="AlphaFoldDB" id="A0A076LNG8"/>
<gene>
    <name evidence="2" type="ORF">ETEE_0758</name>
</gene>
<dbReference type="Proteomes" id="UP000028681">
    <property type="component" value="Chromosome"/>
</dbReference>
<feature type="region of interest" description="Disordered" evidence="1">
    <location>
        <begin position="1"/>
        <end position="21"/>
    </location>
</feature>
<dbReference type="EMBL" id="CP006664">
    <property type="protein sequence ID" value="AIJ07229.1"/>
    <property type="molecule type" value="Genomic_DNA"/>
</dbReference>
<organism evidence="2 3">
    <name type="scientific">Edwardsiella anguillarum ET080813</name>
    <dbReference type="NCBI Taxonomy" id="667120"/>
    <lineage>
        <taxon>Bacteria</taxon>
        <taxon>Pseudomonadati</taxon>
        <taxon>Pseudomonadota</taxon>
        <taxon>Gammaproteobacteria</taxon>
        <taxon>Enterobacterales</taxon>
        <taxon>Hafniaceae</taxon>
        <taxon>Edwardsiella</taxon>
    </lineage>
</organism>
<proteinExistence type="predicted"/>
<evidence type="ECO:0000313" key="3">
    <source>
        <dbReference type="Proteomes" id="UP000028681"/>
    </source>
</evidence>
<evidence type="ECO:0008006" key="4">
    <source>
        <dbReference type="Google" id="ProtNLM"/>
    </source>
</evidence>